<feature type="transmembrane region" description="Helical" evidence="3">
    <location>
        <begin position="357"/>
        <end position="376"/>
    </location>
</feature>
<gene>
    <name evidence="5" type="ORF">BXY66_2110</name>
</gene>
<dbReference type="AlphaFoldDB" id="A0A4R1NXX0"/>
<reference evidence="5 6" key="1">
    <citation type="submission" date="2019-03" db="EMBL/GenBank/DDBJ databases">
        <title>Genomic Encyclopedia of Archaeal and Bacterial Type Strains, Phase II (KMG-II): from individual species to whole genera.</title>
        <authorList>
            <person name="Goeker M."/>
        </authorList>
    </citation>
    <scope>NUCLEOTIDE SEQUENCE [LARGE SCALE GENOMIC DNA]</scope>
    <source>
        <strain evidence="5 6">DSM 26433</strain>
    </source>
</reference>
<dbReference type="InterPro" id="IPR050469">
    <property type="entry name" value="Diguanylate_Cyclase"/>
</dbReference>
<dbReference type="EC" id="2.7.7.65" evidence="1"/>
<dbReference type="EMBL" id="SMGR01000001">
    <property type="protein sequence ID" value="TCL10042.1"/>
    <property type="molecule type" value="Genomic_DNA"/>
</dbReference>
<feature type="transmembrane region" description="Helical" evidence="3">
    <location>
        <begin position="271"/>
        <end position="291"/>
    </location>
</feature>
<dbReference type="CDD" id="cd01949">
    <property type="entry name" value="GGDEF"/>
    <property type="match status" value="1"/>
</dbReference>
<dbReference type="SUPFAM" id="SSF49785">
    <property type="entry name" value="Galactose-binding domain-like"/>
    <property type="match status" value="1"/>
</dbReference>
<feature type="domain" description="GGDEF" evidence="4">
    <location>
        <begin position="463"/>
        <end position="599"/>
    </location>
</feature>
<dbReference type="FunFam" id="3.30.70.270:FF:000001">
    <property type="entry name" value="Diguanylate cyclase domain protein"/>
    <property type="match status" value="1"/>
</dbReference>
<evidence type="ECO:0000256" key="1">
    <source>
        <dbReference type="ARBA" id="ARBA00012528"/>
    </source>
</evidence>
<feature type="transmembrane region" description="Helical" evidence="3">
    <location>
        <begin position="233"/>
        <end position="251"/>
    </location>
</feature>
<dbReference type="Gene3D" id="3.30.70.270">
    <property type="match status" value="1"/>
</dbReference>
<dbReference type="OrthoDB" id="7801365at2"/>
<dbReference type="InterPro" id="IPR000160">
    <property type="entry name" value="GGDEF_dom"/>
</dbReference>
<organism evidence="5 6">
    <name type="scientific">Shimia isoporae</name>
    <dbReference type="NCBI Taxonomy" id="647720"/>
    <lineage>
        <taxon>Bacteria</taxon>
        <taxon>Pseudomonadati</taxon>
        <taxon>Pseudomonadota</taxon>
        <taxon>Alphaproteobacteria</taxon>
        <taxon>Rhodobacterales</taxon>
        <taxon>Roseobacteraceae</taxon>
    </lineage>
</organism>
<feature type="transmembrane region" description="Helical" evidence="3">
    <location>
        <begin position="324"/>
        <end position="345"/>
    </location>
</feature>
<feature type="transmembrane region" description="Helical" evidence="3">
    <location>
        <begin position="298"/>
        <end position="318"/>
    </location>
</feature>
<dbReference type="Pfam" id="PF00990">
    <property type="entry name" value="GGDEF"/>
    <property type="match status" value="1"/>
</dbReference>
<dbReference type="Gene3D" id="2.60.120.260">
    <property type="entry name" value="Galactose-binding domain-like"/>
    <property type="match status" value="1"/>
</dbReference>
<dbReference type="SMART" id="SM00267">
    <property type="entry name" value="GGDEF"/>
    <property type="match status" value="1"/>
</dbReference>
<dbReference type="GO" id="GO:0043709">
    <property type="term" value="P:cell adhesion involved in single-species biofilm formation"/>
    <property type="evidence" value="ECO:0007669"/>
    <property type="project" value="TreeGrafter"/>
</dbReference>
<evidence type="ECO:0000259" key="4">
    <source>
        <dbReference type="PROSITE" id="PS50887"/>
    </source>
</evidence>
<dbReference type="PANTHER" id="PTHR45138:SF9">
    <property type="entry name" value="DIGUANYLATE CYCLASE DGCM-RELATED"/>
    <property type="match status" value="1"/>
</dbReference>
<dbReference type="InterPro" id="IPR008979">
    <property type="entry name" value="Galactose-bd-like_sf"/>
</dbReference>
<dbReference type="SUPFAM" id="SSF55073">
    <property type="entry name" value="Nucleotide cyclase"/>
    <property type="match status" value="1"/>
</dbReference>
<dbReference type="PANTHER" id="PTHR45138">
    <property type="entry name" value="REGULATORY COMPONENTS OF SENSORY TRANSDUCTION SYSTEM"/>
    <property type="match status" value="1"/>
</dbReference>
<evidence type="ECO:0000313" key="5">
    <source>
        <dbReference type="EMBL" id="TCL10042.1"/>
    </source>
</evidence>
<sequence length="611" mass="67246">MEFSRSHLKALLFVALVACVAAAPFFVHFLGKSSARNTANDSYEQVLDGEWHFAWGEYLSPAAVLEALAANTLDVVSTPSTWASHLPHDSANPYNHGIATYARELHLPEDKDISLVLHVERIPEAYEVFWVPKGSPDAAIRIASEGNLTGPAKAAYVDLSHPVNGSGKGVLLIHVRKDVLAWGGFFNPPRITTSEIDNVNRKLQRIFDGFWTGCLFFAVFQNFYLFSLRRNDYAPLLLGNAALIVMLHLAASSNSLEVIFGTGVHVLRTRIELLATVTVGPILLLTIRYLIPPLIGPVLMWTIVGFGGFAGIFILAAPADLMSYYLLVYEAFLILVFLVMGYGLGRAMLDGKQGATTLMLALVFILSAAVHDIIAAETGSTQYRITAMAIFVFMALCTLFVGRKVSIAISRSQMLEEEKEMLKKLHSDAVNSARRDHLTGLLNRQAFDHEFTHAWRASNAKVEPLSVVLFDIDHFKQVNDTYGHPMGDRVLKSLADRLADFPMRRHDRVCRYGGEEFALILPNTLLEDALLVAEKIREDVAETPVIDDPEFALSVTCSFGVACTITASGCSAESLLERADEALYAAKDQGRNCVNGVYSLQHPQFPDISAT</sequence>
<dbReference type="GO" id="GO:0052621">
    <property type="term" value="F:diguanylate cyclase activity"/>
    <property type="evidence" value="ECO:0007669"/>
    <property type="project" value="UniProtKB-EC"/>
</dbReference>
<feature type="transmembrane region" description="Helical" evidence="3">
    <location>
        <begin position="209"/>
        <end position="226"/>
    </location>
</feature>
<evidence type="ECO:0000313" key="6">
    <source>
        <dbReference type="Proteomes" id="UP000295673"/>
    </source>
</evidence>
<dbReference type="GO" id="GO:1902201">
    <property type="term" value="P:negative regulation of bacterial-type flagellum-dependent cell motility"/>
    <property type="evidence" value="ECO:0007669"/>
    <property type="project" value="TreeGrafter"/>
</dbReference>
<accession>A0A4R1NXX0</accession>
<keyword evidence="6" id="KW-1185">Reference proteome</keyword>
<keyword evidence="3" id="KW-0472">Membrane</keyword>
<keyword evidence="3" id="KW-1133">Transmembrane helix</keyword>
<protein>
    <recommendedName>
        <fullName evidence="1">diguanylate cyclase</fullName>
        <ecNumber evidence="1">2.7.7.65</ecNumber>
    </recommendedName>
</protein>
<dbReference type="InterPro" id="IPR043128">
    <property type="entry name" value="Rev_trsase/Diguanyl_cyclase"/>
</dbReference>
<dbReference type="Proteomes" id="UP000295673">
    <property type="component" value="Unassembled WGS sequence"/>
</dbReference>
<dbReference type="NCBIfam" id="TIGR00254">
    <property type="entry name" value="GGDEF"/>
    <property type="match status" value="1"/>
</dbReference>
<proteinExistence type="predicted"/>
<comment type="catalytic activity">
    <reaction evidence="2">
        <text>2 GTP = 3',3'-c-di-GMP + 2 diphosphate</text>
        <dbReference type="Rhea" id="RHEA:24898"/>
        <dbReference type="ChEBI" id="CHEBI:33019"/>
        <dbReference type="ChEBI" id="CHEBI:37565"/>
        <dbReference type="ChEBI" id="CHEBI:58805"/>
        <dbReference type="EC" id="2.7.7.65"/>
    </reaction>
</comment>
<name>A0A4R1NXX0_9RHOB</name>
<keyword evidence="3" id="KW-0812">Transmembrane</keyword>
<dbReference type="RefSeq" id="WP_132860022.1">
    <property type="nucleotide sequence ID" value="NZ_SMGR01000001.1"/>
</dbReference>
<evidence type="ECO:0000256" key="3">
    <source>
        <dbReference type="SAM" id="Phobius"/>
    </source>
</evidence>
<evidence type="ECO:0000256" key="2">
    <source>
        <dbReference type="ARBA" id="ARBA00034247"/>
    </source>
</evidence>
<dbReference type="InterPro" id="IPR029787">
    <property type="entry name" value="Nucleotide_cyclase"/>
</dbReference>
<comment type="caution">
    <text evidence="5">The sequence shown here is derived from an EMBL/GenBank/DDBJ whole genome shotgun (WGS) entry which is preliminary data.</text>
</comment>
<feature type="transmembrane region" description="Helical" evidence="3">
    <location>
        <begin position="382"/>
        <end position="402"/>
    </location>
</feature>
<dbReference type="GO" id="GO:0005886">
    <property type="term" value="C:plasma membrane"/>
    <property type="evidence" value="ECO:0007669"/>
    <property type="project" value="TreeGrafter"/>
</dbReference>
<dbReference type="PROSITE" id="PS50887">
    <property type="entry name" value="GGDEF"/>
    <property type="match status" value="1"/>
</dbReference>